<sequence length="626" mass="69384">MGFFEVISTSSAHIYHSALPLCPRQSIVRSLYEPHARPLARIVHGLPDSWESSIAATTFPSSIHTAVWSPCSRFIAVSWGKKIEVLDAVTLERVTTLDPPGRRTSYLVFSPNARLLTQHSHDPSGWITWDLQTGGLVSTFAVEESKHSVPYLSATYSACGTMFATFCCIDSTLTISIYNVLSGTPIRSYSGYGRSQNKVWAHGGCLRFATIESGSITTEEIGFASGHRPTEVESLPVPDNFDPSRPYRFHPTSSRLAFNTKGLVMVWNGHDSRFLLESMDVKDCMIMSTSFSSDGRSLAYKTWNQEIHLWKESPTGYTLHRKFISDVSDFEPLVSPNGESIIAFGGSAIQLWHTIHSITPLSHVSTPTLRRSWNVFTVGFSSDEVLAAVARMGDETVMILDLKSSISRLTIDTGMEVYAVGVAGSAVVVVGEGKIVTWSLPAGNDVLNPRANFNDSVLTTTFNHPPVHSWKCMSVSPNLRHIAVGRWGASVRSSHLHLYDVHTGQSLASVRPGLRGHPWFTLDGREVQYGGIYNHVERWEITEDSGSNTTRLERLSRIEPPGGLPHQSLCGYKVTGSWWVLSPSGKRLLWLPPSWRSDLWHRMWSGRFLALLGSELPEPVILEFGK</sequence>
<comment type="caution">
    <text evidence="1">The sequence shown here is derived from an EMBL/GenBank/DDBJ whole genome shotgun (WGS) entry which is preliminary data.</text>
</comment>
<evidence type="ECO:0000313" key="2">
    <source>
        <dbReference type="Proteomes" id="UP000886501"/>
    </source>
</evidence>
<name>A0ACB6ZA64_THEGA</name>
<dbReference type="EMBL" id="MU118053">
    <property type="protein sequence ID" value="KAF9646629.1"/>
    <property type="molecule type" value="Genomic_DNA"/>
</dbReference>
<organism evidence="1 2">
    <name type="scientific">Thelephora ganbajun</name>
    <name type="common">Ganba fungus</name>
    <dbReference type="NCBI Taxonomy" id="370292"/>
    <lineage>
        <taxon>Eukaryota</taxon>
        <taxon>Fungi</taxon>
        <taxon>Dikarya</taxon>
        <taxon>Basidiomycota</taxon>
        <taxon>Agaricomycotina</taxon>
        <taxon>Agaricomycetes</taxon>
        <taxon>Thelephorales</taxon>
        <taxon>Thelephoraceae</taxon>
        <taxon>Thelephora</taxon>
    </lineage>
</organism>
<proteinExistence type="predicted"/>
<reference evidence="1" key="2">
    <citation type="journal article" date="2020" name="Nat. Commun.">
        <title>Large-scale genome sequencing of mycorrhizal fungi provides insights into the early evolution of symbiotic traits.</title>
        <authorList>
            <person name="Miyauchi S."/>
            <person name="Kiss E."/>
            <person name="Kuo A."/>
            <person name="Drula E."/>
            <person name="Kohler A."/>
            <person name="Sanchez-Garcia M."/>
            <person name="Morin E."/>
            <person name="Andreopoulos B."/>
            <person name="Barry K.W."/>
            <person name="Bonito G."/>
            <person name="Buee M."/>
            <person name="Carver A."/>
            <person name="Chen C."/>
            <person name="Cichocki N."/>
            <person name="Clum A."/>
            <person name="Culley D."/>
            <person name="Crous P.W."/>
            <person name="Fauchery L."/>
            <person name="Girlanda M."/>
            <person name="Hayes R.D."/>
            <person name="Keri Z."/>
            <person name="LaButti K."/>
            <person name="Lipzen A."/>
            <person name="Lombard V."/>
            <person name="Magnuson J."/>
            <person name="Maillard F."/>
            <person name="Murat C."/>
            <person name="Nolan M."/>
            <person name="Ohm R.A."/>
            <person name="Pangilinan J."/>
            <person name="Pereira M.F."/>
            <person name="Perotto S."/>
            <person name="Peter M."/>
            <person name="Pfister S."/>
            <person name="Riley R."/>
            <person name="Sitrit Y."/>
            <person name="Stielow J.B."/>
            <person name="Szollosi G."/>
            <person name="Zifcakova L."/>
            <person name="Stursova M."/>
            <person name="Spatafora J.W."/>
            <person name="Tedersoo L."/>
            <person name="Vaario L.M."/>
            <person name="Yamada A."/>
            <person name="Yan M."/>
            <person name="Wang P."/>
            <person name="Xu J."/>
            <person name="Bruns T."/>
            <person name="Baldrian P."/>
            <person name="Vilgalys R."/>
            <person name="Dunand C."/>
            <person name="Henrissat B."/>
            <person name="Grigoriev I.V."/>
            <person name="Hibbett D."/>
            <person name="Nagy L.G."/>
            <person name="Martin F.M."/>
        </authorList>
    </citation>
    <scope>NUCLEOTIDE SEQUENCE</scope>
    <source>
        <strain evidence="1">P2</strain>
    </source>
</reference>
<reference evidence="1" key="1">
    <citation type="submission" date="2019-10" db="EMBL/GenBank/DDBJ databases">
        <authorList>
            <consortium name="DOE Joint Genome Institute"/>
            <person name="Kuo A."/>
            <person name="Miyauchi S."/>
            <person name="Kiss E."/>
            <person name="Drula E."/>
            <person name="Kohler A."/>
            <person name="Sanchez-Garcia M."/>
            <person name="Andreopoulos B."/>
            <person name="Barry K.W."/>
            <person name="Bonito G."/>
            <person name="Buee M."/>
            <person name="Carver A."/>
            <person name="Chen C."/>
            <person name="Cichocki N."/>
            <person name="Clum A."/>
            <person name="Culley D."/>
            <person name="Crous P.W."/>
            <person name="Fauchery L."/>
            <person name="Girlanda M."/>
            <person name="Hayes R."/>
            <person name="Keri Z."/>
            <person name="Labutti K."/>
            <person name="Lipzen A."/>
            <person name="Lombard V."/>
            <person name="Magnuson J."/>
            <person name="Maillard F."/>
            <person name="Morin E."/>
            <person name="Murat C."/>
            <person name="Nolan M."/>
            <person name="Ohm R."/>
            <person name="Pangilinan J."/>
            <person name="Pereira M."/>
            <person name="Perotto S."/>
            <person name="Peter M."/>
            <person name="Riley R."/>
            <person name="Sitrit Y."/>
            <person name="Stielow B."/>
            <person name="Szollosi G."/>
            <person name="Zifcakova L."/>
            <person name="Stursova M."/>
            <person name="Spatafora J.W."/>
            <person name="Tedersoo L."/>
            <person name="Vaario L.-M."/>
            <person name="Yamada A."/>
            <person name="Yan M."/>
            <person name="Wang P."/>
            <person name="Xu J."/>
            <person name="Bruns T."/>
            <person name="Baldrian P."/>
            <person name="Vilgalys R."/>
            <person name="Henrissat B."/>
            <person name="Grigoriev I.V."/>
            <person name="Hibbett D."/>
            <person name="Nagy L.G."/>
            <person name="Martin F.M."/>
        </authorList>
    </citation>
    <scope>NUCLEOTIDE SEQUENCE</scope>
    <source>
        <strain evidence="1">P2</strain>
    </source>
</reference>
<gene>
    <name evidence="1" type="ORF">BDM02DRAFT_2987144</name>
</gene>
<protein>
    <submittedName>
        <fullName evidence="1">Uncharacterized protein</fullName>
    </submittedName>
</protein>
<evidence type="ECO:0000313" key="1">
    <source>
        <dbReference type="EMBL" id="KAF9646629.1"/>
    </source>
</evidence>
<dbReference type="Proteomes" id="UP000886501">
    <property type="component" value="Unassembled WGS sequence"/>
</dbReference>
<accession>A0ACB6ZA64</accession>
<keyword evidence="2" id="KW-1185">Reference proteome</keyword>